<evidence type="ECO:0000256" key="4">
    <source>
        <dbReference type="ARBA" id="ARBA00022692"/>
    </source>
</evidence>
<feature type="transmembrane region" description="Helical" evidence="7">
    <location>
        <begin position="20"/>
        <end position="40"/>
    </location>
</feature>
<dbReference type="RefSeq" id="WP_369332067.1">
    <property type="nucleotide sequence ID" value="NZ_JAULBC010000009.1"/>
</dbReference>
<feature type="transmembrane region" description="Helical" evidence="7">
    <location>
        <begin position="116"/>
        <end position="135"/>
    </location>
</feature>
<evidence type="ECO:0000313" key="9">
    <source>
        <dbReference type="Proteomes" id="UP001560573"/>
    </source>
</evidence>
<sequence>MSAISKLHLDHSSSLRQPMWLTILRIALGGMLFIKGIMFIQDTSKLEAILTANRLLRNYTPLASQIIAWVNLLGGLFILTGFLTRLFCLLNIPILIGAVFFVNLPNLPKQTSPFELVFSIVILVMLVLFFIEGSGRLSADEYFRTYYKDVR</sequence>
<gene>
    <name evidence="8" type="ORF">QTN47_24330</name>
</gene>
<comment type="caution">
    <text evidence="8">The sequence shown here is derived from an EMBL/GenBank/DDBJ whole genome shotgun (WGS) entry which is preliminary data.</text>
</comment>
<dbReference type="Pfam" id="PF07681">
    <property type="entry name" value="DoxX"/>
    <property type="match status" value="1"/>
</dbReference>
<comment type="similarity">
    <text evidence="2">Belongs to the DoxX family.</text>
</comment>
<keyword evidence="6 7" id="KW-0472">Membrane</keyword>
<evidence type="ECO:0000256" key="2">
    <source>
        <dbReference type="ARBA" id="ARBA00006679"/>
    </source>
</evidence>
<feature type="transmembrane region" description="Helical" evidence="7">
    <location>
        <begin position="60"/>
        <end position="79"/>
    </location>
</feature>
<keyword evidence="9" id="KW-1185">Reference proteome</keyword>
<dbReference type="PANTHER" id="PTHR33452">
    <property type="entry name" value="OXIDOREDUCTASE CATD-RELATED"/>
    <property type="match status" value="1"/>
</dbReference>
<organism evidence="8 9">
    <name type="scientific">Danxiaibacter flavus</name>
    <dbReference type="NCBI Taxonomy" id="3049108"/>
    <lineage>
        <taxon>Bacteria</taxon>
        <taxon>Pseudomonadati</taxon>
        <taxon>Bacteroidota</taxon>
        <taxon>Chitinophagia</taxon>
        <taxon>Chitinophagales</taxon>
        <taxon>Chitinophagaceae</taxon>
        <taxon>Danxiaibacter</taxon>
    </lineage>
</organism>
<keyword evidence="5 7" id="KW-1133">Transmembrane helix</keyword>
<dbReference type="Proteomes" id="UP001560573">
    <property type="component" value="Unassembled WGS sequence"/>
</dbReference>
<evidence type="ECO:0000313" key="8">
    <source>
        <dbReference type="EMBL" id="MEX6690656.1"/>
    </source>
</evidence>
<evidence type="ECO:0000256" key="5">
    <source>
        <dbReference type="ARBA" id="ARBA00022989"/>
    </source>
</evidence>
<dbReference type="InterPro" id="IPR032808">
    <property type="entry name" value="DoxX"/>
</dbReference>
<keyword evidence="3" id="KW-1003">Cell membrane</keyword>
<dbReference type="InterPro" id="IPR051907">
    <property type="entry name" value="DoxX-like_oxidoreductase"/>
</dbReference>
<evidence type="ECO:0000256" key="1">
    <source>
        <dbReference type="ARBA" id="ARBA00004651"/>
    </source>
</evidence>
<reference evidence="8 9" key="1">
    <citation type="submission" date="2023-07" db="EMBL/GenBank/DDBJ databases">
        <authorList>
            <person name="Lian W.-H."/>
        </authorList>
    </citation>
    <scope>NUCLEOTIDE SEQUENCE [LARGE SCALE GENOMIC DNA]</scope>
    <source>
        <strain evidence="8 9">SYSU DXS3180</strain>
    </source>
</reference>
<keyword evidence="4 7" id="KW-0812">Transmembrane</keyword>
<name>A0ABV3ZL91_9BACT</name>
<proteinExistence type="inferred from homology"/>
<evidence type="ECO:0000256" key="7">
    <source>
        <dbReference type="SAM" id="Phobius"/>
    </source>
</evidence>
<dbReference type="EMBL" id="JAULBC010000009">
    <property type="protein sequence ID" value="MEX6690656.1"/>
    <property type="molecule type" value="Genomic_DNA"/>
</dbReference>
<comment type="subcellular location">
    <subcellularLocation>
        <location evidence="1">Cell membrane</location>
        <topology evidence="1">Multi-pass membrane protein</topology>
    </subcellularLocation>
</comment>
<evidence type="ECO:0000256" key="6">
    <source>
        <dbReference type="ARBA" id="ARBA00023136"/>
    </source>
</evidence>
<protein>
    <submittedName>
        <fullName evidence="8">DoxX family protein</fullName>
    </submittedName>
</protein>
<accession>A0ABV3ZL91</accession>
<feature type="transmembrane region" description="Helical" evidence="7">
    <location>
        <begin position="86"/>
        <end position="104"/>
    </location>
</feature>
<dbReference type="PANTHER" id="PTHR33452:SF1">
    <property type="entry name" value="INNER MEMBRANE PROTEIN YPHA-RELATED"/>
    <property type="match status" value="1"/>
</dbReference>
<evidence type="ECO:0000256" key="3">
    <source>
        <dbReference type="ARBA" id="ARBA00022475"/>
    </source>
</evidence>